<feature type="transmembrane region" description="Helical" evidence="6">
    <location>
        <begin position="244"/>
        <end position="268"/>
    </location>
</feature>
<dbReference type="GO" id="GO:0005886">
    <property type="term" value="C:plasma membrane"/>
    <property type="evidence" value="ECO:0007669"/>
    <property type="project" value="UniProtKB-SubCell"/>
</dbReference>
<evidence type="ECO:0000256" key="2">
    <source>
        <dbReference type="ARBA" id="ARBA00022475"/>
    </source>
</evidence>
<dbReference type="CDD" id="cd12082">
    <property type="entry name" value="MATE_like"/>
    <property type="match status" value="1"/>
</dbReference>
<evidence type="ECO:0000256" key="4">
    <source>
        <dbReference type="ARBA" id="ARBA00022989"/>
    </source>
</evidence>
<dbReference type="InterPro" id="IPR002797">
    <property type="entry name" value="Polysacc_synth"/>
</dbReference>
<sequence>MIYTWNKLVSFFSKGDKRTVKAKKNIVFSFFLKGIDGVIYLLLVPITLGFLDKYSYGIWLTLNSILMWINTFDIGLGNGMRNRLTKAIALNDYNMAKVYISTTYFLLFLIICALFPIAYVANYYINWHFILGVDSTLIPNLNDVVLYSFLFFCISFVLKLIGNVYMALQLPAVNNLLVVSGHLLSLIIILIFRYTVDGNLMYVAIAYSASPCLVYLLVTPLTFRFLRKELAPSLKLVNLKYGRDLVQVGVSFFVLQIGALVIFSMSNILVSNLLGPDQVAPYNIANRYLSMGLIVLNIVLSPIWSAVTDAYAKKDYEWIRNSLKRIRQFTVLWGGGILLLVLISKYVYSVWLGDAINIPFCLTLLQGIYVILYAWSVGQSCFLNGMNILRLQLITILIEALIFIPLAIFMIKLFGLNGIVLALIFANLPATIINTVQVSKIVRNKATGIWLK</sequence>
<organism evidence="7 8">
    <name type="scientific">Bacteroides salyersiae CL02T12C01</name>
    <dbReference type="NCBI Taxonomy" id="997887"/>
    <lineage>
        <taxon>Bacteria</taxon>
        <taxon>Pseudomonadati</taxon>
        <taxon>Bacteroidota</taxon>
        <taxon>Bacteroidia</taxon>
        <taxon>Bacteroidales</taxon>
        <taxon>Bacteroidaceae</taxon>
        <taxon>Bacteroides</taxon>
    </lineage>
</organism>
<dbReference type="OrthoDB" id="512217at2"/>
<dbReference type="Pfam" id="PF01943">
    <property type="entry name" value="Polysacc_synt"/>
    <property type="match status" value="1"/>
</dbReference>
<feature type="transmembrane region" description="Helical" evidence="6">
    <location>
        <begin position="200"/>
        <end position="223"/>
    </location>
</feature>
<feature type="transmembrane region" description="Helical" evidence="6">
    <location>
        <begin position="414"/>
        <end position="436"/>
    </location>
</feature>
<dbReference type="Proteomes" id="UP000005150">
    <property type="component" value="Unassembled WGS sequence"/>
</dbReference>
<keyword evidence="3 6" id="KW-0812">Transmembrane</keyword>
<feature type="transmembrane region" description="Helical" evidence="6">
    <location>
        <begin position="56"/>
        <end position="77"/>
    </location>
</feature>
<feature type="transmembrane region" description="Helical" evidence="6">
    <location>
        <begin position="388"/>
        <end position="408"/>
    </location>
</feature>
<name>I9T0B7_9BACE</name>
<feature type="transmembrane region" description="Helical" evidence="6">
    <location>
        <begin position="329"/>
        <end position="349"/>
    </location>
</feature>
<evidence type="ECO:0000256" key="3">
    <source>
        <dbReference type="ARBA" id="ARBA00022692"/>
    </source>
</evidence>
<feature type="transmembrane region" description="Helical" evidence="6">
    <location>
        <begin position="145"/>
        <end position="168"/>
    </location>
</feature>
<evidence type="ECO:0000256" key="6">
    <source>
        <dbReference type="SAM" id="Phobius"/>
    </source>
</evidence>
<feature type="transmembrane region" description="Helical" evidence="6">
    <location>
        <begin position="288"/>
        <end position="308"/>
    </location>
</feature>
<gene>
    <name evidence="7" type="ORF">HMPREF1071_02608</name>
</gene>
<dbReference type="RefSeq" id="WP_007480523.1">
    <property type="nucleotide sequence ID" value="NZ_JH724308.1"/>
</dbReference>
<keyword evidence="5 6" id="KW-0472">Membrane</keyword>
<comment type="caution">
    <text evidence="7">The sequence shown here is derived from an EMBL/GenBank/DDBJ whole genome shotgun (WGS) entry which is preliminary data.</text>
</comment>
<dbReference type="HOGENOM" id="CLU_044954_1_0_10"/>
<keyword evidence="4 6" id="KW-1133">Transmembrane helix</keyword>
<feature type="transmembrane region" description="Helical" evidence="6">
    <location>
        <begin position="26"/>
        <end position="50"/>
    </location>
</feature>
<dbReference type="PANTHER" id="PTHR30250:SF11">
    <property type="entry name" value="O-ANTIGEN TRANSPORTER-RELATED"/>
    <property type="match status" value="1"/>
</dbReference>
<evidence type="ECO:0000256" key="5">
    <source>
        <dbReference type="ARBA" id="ARBA00023136"/>
    </source>
</evidence>
<accession>I9T0B7</accession>
<dbReference type="PATRIC" id="fig|997887.3.peg.2711"/>
<dbReference type="EMBL" id="AGXV01000032">
    <property type="protein sequence ID" value="EIY61988.1"/>
    <property type="molecule type" value="Genomic_DNA"/>
</dbReference>
<feature type="transmembrane region" description="Helical" evidence="6">
    <location>
        <begin position="98"/>
        <end position="125"/>
    </location>
</feature>
<dbReference type="AlphaFoldDB" id="I9T0B7"/>
<feature type="transmembrane region" description="Helical" evidence="6">
    <location>
        <begin position="175"/>
        <end position="194"/>
    </location>
</feature>
<protein>
    <recommendedName>
        <fullName evidence="9">Polysaccharide biosynthesis protein C-terminal domain-containing protein</fullName>
    </recommendedName>
</protein>
<reference evidence="7 8" key="1">
    <citation type="submission" date="2012-02" db="EMBL/GenBank/DDBJ databases">
        <title>The Genome Sequence of Bacteroides salyersiae CL02T12C01.</title>
        <authorList>
            <consortium name="The Broad Institute Genome Sequencing Platform"/>
            <person name="Earl A."/>
            <person name="Ward D."/>
            <person name="Feldgarden M."/>
            <person name="Gevers D."/>
            <person name="Zitomersky N.L."/>
            <person name="Coyne M.J."/>
            <person name="Comstock L.E."/>
            <person name="Young S.K."/>
            <person name="Zeng Q."/>
            <person name="Gargeya S."/>
            <person name="Fitzgerald M."/>
            <person name="Haas B."/>
            <person name="Abouelleil A."/>
            <person name="Alvarado L."/>
            <person name="Arachchi H.M."/>
            <person name="Berlin A."/>
            <person name="Chapman S.B."/>
            <person name="Gearin G."/>
            <person name="Goldberg J."/>
            <person name="Griggs A."/>
            <person name="Gujja S."/>
            <person name="Hansen M."/>
            <person name="Heiman D."/>
            <person name="Howarth C."/>
            <person name="Larimer J."/>
            <person name="Lui A."/>
            <person name="MacDonald P.J.P."/>
            <person name="McCowen C."/>
            <person name="Montmayeur A."/>
            <person name="Murphy C."/>
            <person name="Neiman D."/>
            <person name="Pearson M."/>
            <person name="Priest M."/>
            <person name="Roberts A."/>
            <person name="Saif S."/>
            <person name="Shea T."/>
            <person name="Sisk P."/>
            <person name="Stolte C."/>
            <person name="Sykes S."/>
            <person name="Wortman J."/>
            <person name="Nusbaum C."/>
            <person name="Birren B."/>
        </authorList>
    </citation>
    <scope>NUCLEOTIDE SEQUENCE [LARGE SCALE GENOMIC DNA]</scope>
    <source>
        <strain evidence="7 8">CL02T12C01</strain>
    </source>
</reference>
<evidence type="ECO:0000313" key="7">
    <source>
        <dbReference type="EMBL" id="EIY61988.1"/>
    </source>
</evidence>
<evidence type="ECO:0008006" key="9">
    <source>
        <dbReference type="Google" id="ProtNLM"/>
    </source>
</evidence>
<comment type="subcellular location">
    <subcellularLocation>
        <location evidence="1">Cell membrane</location>
        <topology evidence="1">Multi-pass membrane protein</topology>
    </subcellularLocation>
</comment>
<feature type="transmembrane region" description="Helical" evidence="6">
    <location>
        <begin position="355"/>
        <end position="376"/>
    </location>
</feature>
<keyword evidence="2" id="KW-1003">Cell membrane</keyword>
<evidence type="ECO:0000256" key="1">
    <source>
        <dbReference type="ARBA" id="ARBA00004651"/>
    </source>
</evidence>
<dbReference type="InterPro" id="IPR050833">
    <property type="entry name" value="Poly_Biosynth_Transport"/>
</dbReference>
<proteinExistence type="predicted"/>
<dbReference type="PANTHER" id="PTHR30250">
    <property type="entry name" value="PST FAMILY PREDICTED COLANIC ACID TRANSPORTER"/>
    <property type="match status" value="1"/>
</dbReference>
<evidence type="ECO:0000313" key="8">
    <source>
        <dbReference type="Proteomes" id="UP000005150"/>
    </source>
</evidence>
<keyword evidence="8" id="KW-1185">Reference proteome</keyword>